<comment type="caution">
    <text evidence="3">The sequence shown here is derived from an EMBL/GenBank/DDBJ whole genome shotgun (WGS) entry which is preliminary data.</text>
</comment>
<dbReference type="Proteomes" id="UP001054902">
    <property type="component" value="Unassembled WGS sequence"/>
</dbReference>
<evidence type="ECO:0008006" key="5">
    <source>
        <dbReference type="Google" id="ProtNLM"/>
    </source>
</evidence>
<sequence>MHIQVHLIALFLSYLCIVEAVGVRGYEDEQNLRKLKSQKSPKTPKSPKARKKKKDKKKKQKLATPSSIPSNMPSQSQEPTGCKNDPTWIVKNTDGTTVSCSSLEQLRDTLGFTEERICKPYAPPIDLVEEKTAFEACCICGGSINVSRYPSMTPSSSLSQRPSELL</sequence>
<dbReference type="AlphaFoldDB" id="A0AAD3CLZ4"/>
<accession>A0AAD3CLZ4</accession>
<evidence type="ECO:0000313" key="4">
    <source>
        <dbReference type="Proteomes" id="UP001054902"/>
    </source>
</evidence>
<dbReference type="EMBL" id="BLLK01000023">
    <property type="protein sequence ID" value="GFH47530.1"/>
    <property type="molecule type" value="Genomic_DNA"/>
</dbReference>
<evidence type="ECO:0000256" key="1">
    <source>
        <dbReference type="SAM" id="MobiDB-lite"/>
    </source>
</evidence>
<protein>
    <recommendedName>
        <fullName evidence="5">Secreted protein</fullName>
    </recommendedName>
</protein>
<keyword evidence="2" id="KW-0732">Signal</keyword>
<feature type="chain" id="PRO_5042271241" description="Secreted protein" evidence="2">
    <location>
        <begin position="21"/>
        <end position="166"/>
    </location>
</feature>
<proteinExistence type="predicted"/>
<reference evidence="3 4" key="1">
    <citation type="journal article" date="2021" name="Sci. Rep.">
        <title>The genome of the diatom Chaetoceros tenuissimus carries an ancient integrated fragment of an extant virus.</title>
        <authorList>
            <person name="Hongo Y."/>
            <person name="Kimura K."/>
            <person name="Takaki Y."/>
            <person name="Yoshida Y."/>
            <person name="Baba S."/>
            <person name="Kobayashi G."/>
            <person name="Nagasaki K."/>
            <person name="Hano T."/>
            <person name="Tomaru Y."/>
        </authorList>
    </citation>
    <scope>NUCLEOTIDE SEQUENCE [LARGE SCALE GENOMIC DNA]</scope>
    <source>
        <strain evidence="3 4">NIES-3715</strain>
    </source>
</reference>
<feature type="compositionally biased region" description="Polar residues" evidence="1">
    <location>
        <begin position="66"/>
        <end position="79"/>
    </location>
</feature>
<feature type="region of interest" description="Disordered" evidence="1">
    <location>
        <begin position="32"/>
        <end position="88"/>
    </location>
</feature>
<gene>
    <name evidence="3" type="ORF">CTEN210_04005</name>
</gene>
<evidence type="ECO:0000256" key="2">
    <source>
        <dbReference type="SAM" id="SignalP"/>
    </source>
</evidence>
<name>A0AAD3CLZ4_9STRA</name>
<feature type="signal peptide" evidence="2">
    <location>
        <begin position="1"/>
        <end position="20"/>
    </location>
</feature>
<feature type="compositionally biased region" description="Basic residues" evidence="1">
    <location>
        <begin position="45"/>
        <end position="61"/>
    </location>
</feature>
<organism evidence="3 4">
    <name type="scientific">Chaetoceros tenuissimus</name>
    <dbReference type="NCBI Taxonomy" id="426638"/>
    <lineage>
        <taxon>Eukaryota</taxon>
        <taxon>Sar</taxon>
        <taxon>Stramenopiles</taxon>
        <taxon>Ochrophyta</taxon>
        <taxon>Bacillariophyta</taxon>
        <taxon>Coscinodiscophyceae</taxon>
        <taxon>Chaetocerotophycidae</taxon>
        <taxon>Chaetocerotales</taxon>
        <taxon>Chaetocerotaceae</taxon>
        <taxon>Chaetoceros</taxon>
    </lineage>
</organism>
<keyword evidence="4" id="KW-1185">Reference proteome</keyword>
<evidence type="ECO:0000313" key="3">
    <source>
        <dbReference type="EMBL" id="GFH47530.1"/>
    </source>
</evidence>